<keyword evidence="8" id="KW-0675">Receptor</keyword>
<feature type="transmembrane region" description="Helical" evidence="10">
    <location>
        <begin position="68"/>
        <end position="92"/>
    </location>
</feature>
<evidence type="ECO:0000256" key="7">
    <source>
        <dbReference type="ARBA" id="ARBA00023136"/>
    </source>
</evidence>
<accession>A0A836EV84</accession>
<evidence type="ECO:0000256" key="10">
    <source>
        <dbReference type="SAM" id="Phobius"/>
    </source>
</evidence>
<evidence type="ECO:0000313" key="11">
    <source>
        <dbReference type="EMBL" id="KAG5312257.1"/>
    </source>
</evidence>
<feature type="non-terminal residue" evidence="11">
    <location>
        <position position="1"/>
    </location>
</feature>
<keyword evidence="5" id="KW-0552">Olfaction</keyword>
<feature type="transmembrane region" description="Helical" evidence="10">
    <location>
        <begin position="169"/>
        <end position="187"/>
    </location>
</feature>
<dbReference type="Proteomes" id="UP000667349">
    <property type="component" value="Unassembled WGS sequence"/>
</dbReference>
<evidence type="ECO:0000256" key="3">
    <source>
        <dbReference type="ARBA" id="ARBA00022606"/>
    </source>
</evidence>
<dbReference type="GO" id="GO:0005549">
    <property type="term" value="F:odorant binding"/>
    <property type="evidence" value="ECO:0007669"/>
    <property type="project" value="InterPro"/>
</dbReference>
<keyword evidence="4 10" id="KW-0812">Transmembrane</keyword>
<dbReference type="AlphaFoldDB" id="A0A836EV84"/>
<dbReference type="Pfam" id="PF02949">
    <property type="entry name" value="7tm_6"/>
    <property type="match status" value="1"/>
</dbReference>
<protein>
    <submittedName>
        <fullName evidence="11">OR49B protein</fullName>
    </submittedName>
</protein>
<evidence type="ECO:0000256" key="9">
    <source>
        <dbReference type="ARBA" id="ARBA00023224"/>
    </source>
</evidence>
<comment type="subcellular location">
    <subcellularLocation>
        <location evidence="1">Cell membrane</location>
        <topology evidence="1">Multi-pass membrane protein</topology>
    </subcellularLocation>
</comment>
<evidence type="ECO:0000256" key="8">
    <source>
        <dbReference type="ARBA" id="ARBA00023170"/>
    </source>
</evidence>
<evidence type="ECO:0000313" key="12">
    <source>
        <dbReference type="Proteomes" id="UP000667349"/>
    </source>
</evidence>
<dbReference type="EMBL" id="JAANHZ010000333">
    <property type="protein sequence ID" value="KAG5312257.1"/>
    <property type="molecule type" value="Genomic_DNA"/>
</dbReference>
<proteinExistence type="predicted"/>
<comment type="caution">
    <text evidence="11">The sequence shown here is derived from an EMBL/GenBank/DDBJ whole genome shotgun (WGS) entry which is preliminary data.</text>
</comment>
<evidence type="ECO:0000256" key="4">
    <source>
        <dbReference type="ARBA" id="ARBA00022692"/>
    </source>
</evidence>
<feature type="non-terminal residue" evidence="11">
    <location>
        <position position="392"/>
    </location>
</feature>
<reference evidence="11" key="1">
    <citation type="submission" date="2020-02" db="EMBL/GenBank/DDBJ databases">
        <title>Relaxed selection underlies rapid genomic changes in the transitions from sociality to social parasitism in ants.</title>
        <authorList>
            <person name="Bi X."/>
        </authorList>
    </citation>
    <scope>NUCLEOTIDE SEQUENCE</scope>
    <source>
        <strain evidence="11">BGI-DK2013a</strain>
        <tissue evidence="11">Whole body</tissue>
    </source>
</reference>
<evidence type="ECO:0000256" key="2">
    <source>
        <dbReference type="ARBA" id="ARBA00022475"/>
    </source>
</evidence>
<dbReference type="GO" id="GO:0004984">
    <property type="term" value="F:olfactory receptor activity"/>
    <property type="evidence" value="ECO:0007669"/>
    <property type="project" value="InterPro"/>
</dbReference>
<keyword evidence="6 10" id="KW-1133">Transmembrane helix</keyword>
<keyword evidence="9" id="KW-0807">Transducer</keyword>
<dbReference type="GO" id="GO:0007165">
    <property type="term" value="P:signal transduction"/>
    <property type="evidence" value="ECO:0007669"/>
    <property type="project" value="UniProtKB-KW"/>
</dbReference>
<keyword evidence="2" id="KW-1003">Cell membrane</keyword>
<dbReference type="InterPro" id="IPR004117">
    <property type="entry name" value="7tm6_olfct_rcpt"/>
</dbReference>
<feature type="transmembrane region" description="Helical" evidence="10">
    <location>
        <begin position="38"/>
        <end position="56"/>
    </location>
</feature>
<organism evidence="11 12">
    <name type="scientific">Acromyrmex insinuator</name>
    <dbReference type="NCBI Taxonomy" id="230686"/>
    <lineage>
        <taxon>Eukaryota</taxon>
        <taxon>Metazoa</taxon>
        <taxon>Ecdysozoa</taxon>
        <taxon>Arthropoda</taxon>
        <taxon>Hexapoda</taxon>
        <taxon>Insecta</taxon>
        <taxon>Pterygota</taxon>
        <taxon>Neoptera</taxon>
        <taxon>Endopterygota</taxon>
        <taxon>Hymenoptera</taxon>
        <taxon>Apocrita</taxon>
        <taxon>Aculeata</taxon>
        <taxon>Formicoidea</taxon>
        <taxon>Formicidae</taxon>
        <taxon>Myrmicinae</taxon>
        <taxon>Acromyrmex</taxon>
    </lineage>
</organism>
<keyword evidence="3" id="KW-0716">Sensory transduction</keyword>
<dbReference type="PANTHER" id="PTHR21137:SF3">
    <property type="entry name" value="ODORANT RECEPTOR 30A-RELATED"/>
    <property type="match status" value="1"/>
</dbReference>
<feature type="transmembrane region" description="Helical" evidence="10">
    <location>
        <begin position="272"/>
        <end position="296"/>
    </location>
</feature>
<evidence type="ECO:0000256" key="5">
    <source>
        <dbReference type="ARBA" id="ARBA00022725"/>
    </source>
</evidence>
<evidence type="ECO:0000256" key="6">
    <source>
        <dbReference type="ARBA" id="ARBA00022989"/>
    </source>
</evidence>
<dbReference type="PANTHER" id="PTHR21137">
    <property type="entry name" value="ODORANT RECEPTOR"/>
    <property type="match status" value="1"/>
</dbReference>
<feature type="transmembrane region" description="Helical" evidence="10">
    <location>
        <begin position="302"/>
        <end position="324"/>
    </location>
</feature>
<feature type="transmembrane region" description="Helical" evidence="10">
    <location>
        <begin position="130"/>
        <end position="149"/>
    </location>
</feature>
<evidence type="ECO:0000256" key="1">
    <source>
        <dbReference type="ARBA" id="ARBA00004651"/>
    </source>
</evidence>
<sequence length="392" mass="45109">MMMMKNVKKDKFLSIRLVRFLMRVTGFWPAESKTEKRLLNGVLSYTICISSISLWLEATELYLGKGDFYALTYTACSSMPVVIIMLKIIFFLRYRKELLNMLKYTQNNFWYPQYDEYGSEILEKINKKGLILMCTFTFFVQGTVCTYILTPILENIGKNESDRILPFNVWIGISTTVSPIFEIMFTIEISALIHCGICFCCFDNLLGLLNLHTAGQFKILQHRLKSILMRVERTDTVKLLIEKQKQKVYEKLRECVILHHELIWYSEKMEQIFMYSTLCQLLVSGIMLCVAGFQVFLARGTLIRRLIFIAHTNGCFVQLFVVTLTATDLMNESRAVGDAAYNANWQVLSHEENRGVRTAVLMIMIRSAHACSISAGGFFPVSLETFMAVNLV</sequence>
<name>A0A836EV84_9HYME</name>
<keyword evidence="12" id="KW-1185">Reference proteome</keyword>
<dbReference type="GO" id="GO:0005886">
    <property type="term" value="C:plasma membrane"/>
    <property type="evidence" value="ECO:0007669"/>
    <property type="project" value="UniProtKB-SubCell"/>
</dbReference>
<gene>
    <name evidence="11" type="primary">Or49b_2</name>
    <name evidence="11" type="ORF">G6Z75_0010544</name>
</gene>
<keyword evidence="7 10" id="KW-0472">Membrane</keyword>